<keyword evidence="1" id="KW-0812">Transmembrane</keyword>
<name>A0A929MZ89_9ACTO</name>
<keyword evidence="1" id="KW-0472">Membrane</keyword>
<evidence type="ECO:0000313" key="3">
    <source>
        <dbReference type="Proteomes" id="UP000718630"/>
    </source>
</evidence>
<dbReference type="AlphaFoldDB" id="A0A929MZ89"/>
<evidence type="ECO:0000256" key="1">
    <source>
        <dbReference type="SAM" id="Phobius"/>
    </source>
</evidence>
<comment type="caution">
    <text evidence="2">The sequence shown here is derived from an EMBL/GenBank/DDBJ whole genome shotgun (WGS) entry which is preliminary data.</text>
</comment>
<feature type="transmembrane region" description="Helical" evidence="1">
    <location>
        <begin position="32"/>
        <end position="52"/>
    </location>
</feature>
<gene>
    <name evidence="2" type="ORF">HXK03_05210</name>
</gene>
<keyword evidence="1" id="KW-1133">Transmembrane helix</keyword>
<accession>A0A929MZ89</accession>
<feature type="transmembrane region" description="Helical" evidence="1">
    <location>
        <begin position="64"/>
        <end position="85"/>
    </location>
</feature>
<sequence>MSYVLALAVVVLVVVAQWFFTRRAMVDRAHFAAWVGGGYAAKILLLSLGLYLPRALGVDVRAAAIGAIVAIIVASAGEAVVMARMGRRGD</sequence>
<protein>
    <submittedName>
        <fullName evidence="2">Uncharacterized protein</fullName>
    </submittedName>
</protein>
<evidence type="ECO:0000313" key="2">
    <source>
        <dbReference type="EMBL" id="MBF0940256.1"/>
    </source>
</evidence>
<dbReference type="Proteomes" id="UP000718630">
    <property type="component" value="Unassembled WGS sequence"/>
</dbReference>
<dbReference type="EMBL" id="JABZFZ010000248">
    <property type="protein sequence ID" value="MBF0940256.1"/>
    <property type="molecule type" value="Genomic_DNA"/>
</dbReference>
<reference evidence="2" key="1">
    <citation type="submission" date="2020-04" db="EMBL/GenBank/DDBJ databases">
        <title>Deep metagenomics examines the oral microbiome during advanced dental caries in children, revealing novel taxa and co-occurrences with host molecules.</title>
        <authorList>
            <person name="Baker J.L."/>
            <person name="Morton J.T."/>
            <person name="Dinis M."/>
            <person name="Alvarez R."/>
            <person name="Tran N.C."/>
            <person name="Knight R."/>
            <person name="Edlund A."/>
        </authorList>
    </citation>
    <scope>NUCLEOTIDE SEQUENCE</scope>
    <source>
        <strain evidence="2">JCVI_32_bin.64</strain>
    </source>
</reference>
<proteinExistence type="predicted"/>
<organism evidence="2 3">
    <name type="scientific">Schaalia georgiae</name>
    <dbReference type="NCBI Taxonomy" id="52768"/>
    <lineage>
        <taxon>Bacteria</taxon>
        <taxon>Bacillati</taxon>
        <taxon>Actinomycetota</taxon>
        <taxon>Actinomycetes</taxon>
        <taxon>Actinomycetales</taxon>
        <taxon>Actinomycetaceae</taxon>
        <taxon>Schaalia</taxon>
    </lineage>
</organism>